<dbReference type="InterPro" id="IPR011992">
    <property type="entry name" value="EF-hand-dom_pair"/>
</dbReference>
<organism evidence="3">
    <name type="scientific">Cladocopium goreaui</name>
    <dbReference type="NCBI Taxonomy" id="2562237"/>
    <lineage>
        <taxon>Eukaryota</taxon>
        <taxon>Sar</taxon>
        <taxon>Alveolata</taxon>
        <taxon>Dinophyceae</taxon>
        <taxon>Suessiales</taxon>
        <taxon>Symbiodiniaceae</taxon>
        <taxon>Cladocopium</taxon>
    </lineage>
</organism>
<feature type="domain" description="EF-hand" evidence="2">
    <location>
        <begin position="389"/>
        <end position="424"/>
    </location>
</feature>
<proteinExistence type="predicted"/>
<protein>
    <submittedName>
        <fullName evidence="5">EF-hand domain-containing protein</fullName>
    </submittedName>
</protein>
<dbReference type="Gene3D" id="1.10.238.10">
    <property type="entry name" value="EF-hand"/>
    <property type="match status" value="1"/>
</dbReference>
<reference evidence="3" key="1">
    <citation type="submission" date="2022-10" db="EMBL/GenBank/DDBJ databases">
        <authorList>
            <person name="Chen Y."/>
            <person name="Dougan E. K."/>
            <person name="Chan C."/>
            <person name="Rhodes N."/>
            <person name="Thang M."/>
        </authorList>
    </citation>
    <scope>NUCLEOTIDE SEQUENCE</scope>
</reference>
<dbReference type="OrthoDB" id="434793at2759"/>
<evidence type="ECO:0000259" key="2">
    <source>
        <dbReference type="PROSITE" id="PS50222"/>
    </source>
</evidence>
<dbReference type="EMBL" id="CAMXCT020006510">
    <property type="protein sequence ID" value="CAL1168333.1"/>
    <property type="molecule type" value="Genomic_DNA"/>
</dbReference>
<evidence type="ECO:0000313" key="6">
    <source>
        <dbReference type="Proteomes" id="UP001152797"/>
    </source>
</evidence>
<evidence type="ECO:0000313" key="5">
    <source>
        <dbReference type="EMBL" id="CAL4802270.1"/>
    </source>
</evidence>
<evidence type="ECO:0000256" key="1">
    <source>
        <dbReference type="SAM" id="MobiDB-lite"/>
    </source>
</evidence>
<evidence type="ECO:0000313" key="4">
    <source>
        <dbReference type="EMBL" id="CAL1168333.1"/>
    </source>
</evidence>
<dbReference type="PROSITE" id="PS50222">
    <property type="entry name" value="EF_HAND_2"/>
    <property type="match status" value="1"/>
</dbReference>
<dbReference type="AlphaFoldDB" id="A0A9P1DUC0"/>
<reference evidence="4" key="2">
    <citation type="submission" date="2024-04" db="EMBL/GenBank/DDBJ databases">
        <authorList>
            <person name="Chen Y."/>
            <person name="Shah S."/>
            <person name="Dougan E. K."/>
            <person name="Thang M."/>
            <person name="Chan C."/>
        </authorList>
    </citation>
    <scope>NUCLEOTIDE SEQUENCE [LARGE SCALE GENOMIC DNA]</scope>
</reference>
<feature type="compositionally biased region" description="Basic and acidic residues" evidence="1">
    <location>
        <begin position="224"/>
        <end position="236"/>
    </location>
</feature>
<evidence type="ECO:0000313" key="3">
    <source>
        <dbReference type="EMBL" id="CAI4014958.1"/>
    </source>
</evidence>
<accession>A0A9P1DUC0</accession>
<sequence length="464" mass="52084">MQRMPRRDSERLGRSTFGSTSSTILGFSRQKALQKMSSAVGLPGLERLVKTTSRRPQVTEDVCPSRNVFHLSAGKMMALPRPASNRPRLLATAYDSDWKLRPDLLQSKPHLDGDSDWFRNVLGKRKQKGHLADRMRPDLVAAILEDGGISEEPYHWDPLRDLKVHGCKDSDCSDSSDSMSSSESMGIASLAIVARLGRRRSGIGNESRASHRAQRRASRNVQGPRKEKPKEAPKVEPPEILSLAKLSGKHNIPLQVSEQAFSWWFQFATLDGFTGTEAEVLDGLEFAVPSLGLMSHDAFVQACCAISDVDNPRLLDMEFVGSVLLSVAECLENFGNSGRDPADESLNGRLDFVEFLAFFHKFCFSEEVLISRSEREVRHLARKHGFSFLDIDALKKDFDKADRRGEGKLKHDEFIGLMTRLMKLPAGQELPDKKKKELWITATQGWRKQLDLDAFLGFYAHFGR</sequence>
<dbReference type="Proteomes" id="UP001152797">
    <property type="component" value="Unassembled WGS sequence"/>
</dbReference>
<dbReference type="GO" id="GO:0005509">
    <property type="term" value="F:calcium ion binding"/>
    <property type="evidence" value="ECO:0007669"/>
    <property type="project" value="InterPro"/>
</dbReference>
<keyword evidence="6" id="KW-1185">Reference proteome</keyword>
<feature type="region of interest" description="Disordered" evidence="1">
    <location>
        <begin position="202"/>
        <end position="236"/>
    </location>
</feature>
<dbReference type="SUPFAM" id="SSF47473">
    <property type="entry name" value="EF-hand"/>
    <property type="match status" value="1"/>
</dbReference>
<comment type="caution">
    <text evidence="3">The sequence shown here is derived from an EMBL/GenBank/DDBJ whole genome shotgun (WGS) entry which is preliminary data.</text>
</comment>
<dbReference type="InterPro" id="IPR002048">
    <property type="entry name" value="EF_hand_dom"/>
</dbReference>
<dbReference type="EMBL" id="CAMXCT010006510">
    <property type="protein sequence ID" value="CAI4014958.1"/>
    <property type="molecule type" value="Genomic_DNA"/>
</dbReference>
<gene>
    <name evidence="3" type="ORF">C1SCF055_LOCUS39817</name>
</gene>
<dbReference type="EMBL" id="CAMXCT030006510">
    <property type="protein sequence ID" value="CAL4802270.1"/>
    <property type="molecule type" value="Genomic_DNA"/>
</dbReference>
<name>A0A9P1DUC0_9DINO</name>